<name>A0ACC2QMP1_9NEOP</name>
<evidence type="ECO:0000313" key="2">
    <source>
        <dbReference type="Proteomes" id="UP001231649"/>
    </source>
</evidence>
<organism evidence="1 2">
    <name type="scientific">Mythimna loreyi</name>
    <dbReference type="NCBI Taxonomy" id="667449"/>
    <lineage>
        <taxon>Eukaryota</taxon>
        <taxon>Metazoa</taxon>
        <taxon>Ecdysozoa</taxon>
        <taxon>Arthropoda</taxon>
        <taxon>Hexapoda</taxon>
        <taxon>Insecta</taxon>
        <taxon>Pterygota</taxon>
        <taxon>Neoptera</taxon>
        <taxon>Endopterygota</taxon>
        <taxon>Lepidoptera</taxon>
        <taxon>Glossata</taxon>
        <taxon>Ditrysia</taxon>
        <taxon>Noctuoidea</taxon>
        <taxon>Noctuidae</taxon>
        <taxon>Noctuinae</taxon>
        <taxon>Hadenini</taxon>
        <taxon>Mythimna</taxon>
    </lineage>
</organism>
<comment type="caution">
    <text evidence="1">The sequence shown here is derived from an EMBL/GenBank/DDBJ whole genome shotgun (WGS) entry which is preliminary data.</text>
</comment>
<gene>
    <name evidence="1" type="ORF">PYW08_006265</name>
</gene>
<dbReference type="Proteomes" id="UP001231649">
    <property type="component" value="Chromosome 19"/>
</dbReference>
<proteinExistence type="predicted"/>
<dbReference type="EMBL" id="CM056795">
    <property type="protein sequence ID" value="KAJ8720800.1"/>
    <property type="molecule type" value="Genomic_DNA"/>
</dbReference>
<accession>A0ACC2QMP1</accession>
<protein>
    <submittedName>
        <fullName evidence="1">Uncharacterized protein</fullName>
    </submittedName>
</protein>
<reference evidence="1" key="1">
    <citation type="submission" date="2023-03" db="EMBL/GenBank/DDBJ databases">
        <title>Chromosome-level genomes of two armyworms, Mythimna separata and Mythimna loreyi, provide insights into the biosynthesis and reception of sex pheromones.</title>
        <authorList>
            <person name="Zhao H."/>
        </authorList>
    </citation>
    <scope>NUCLEOTIDE SEQUENCE</scope>
    <source>
        <strain evidence="1">BeijingLab</strain>
    </source>
</reference>
<sequence length="267" mass="30548">MEDHRNCVMCRRGLYRGRYQQHVLSENLPREQPEVAAYIQQHSVLEVVFDNTRSICHRCWQRAANAIRPPVEAVVPEAPEENEQNVHADEQENERDEQEATEVDPNLDTQLDSTSHSQPSTSQQSGHTTIPLKKSKHENPRVAEAYHILKDTHESMKTRIKDKSQAFGNLVASKHREYSKRTKTYVEHYTNNILFDADLGKFDYEPSFASTPMSSHSDSSSVPCSADQSLPPKQMENSSKNIQLHIPDDTATEETRETLLQYIASFK</sequence>
<keyword evidence="2" id="KW-1185">Reference proteome</keyword>
<evidence type="ECO:0000313" key="1">
    <source>
        <dbReference type="EMBL" id="KAJ8720800.1"/>
    </source>
</evidence>